<evidence type="ECO:0000256" key="1">
    <source>
        <dbReference type="ARBA" id="ARBA00006484"/>
    </source>
</evidence>
<dbReference type="RefSeq" id="WP_178064992.1">
    <property type="nucleotide sequence ID" value="NZ_JBICTT010000007.1"/>
</dbReference>
<dbReference type="InterPro" id="IPR036291">
    <property type="entry name" value="NAD(P)-bd_dom_sf"/>
</dbReference>
<organism evidence="3 4">
    <name type="scientific">Micromonospora carbonacea</name>
    <dbReference type="NCBI Taxonomy" id="47853"/>
    <lineage>
        <taxon>Bacteria</taxon>
        <taxon>Bacillati</taxon>
        <taxon>Actinomycetota</taxon>
        <taxon>Actinomycetes</taxon>
        <taxon>Micromonosporales</taxon>
        <taxon>Micromonosporaceae</taxon>
        <taxon>Micromonospora</taxon>
    </lineage>
</organism>
<accession>A0A7H8XM13</accession>
<proteinExistence type="inferred from homology"/>
<dbReference type="AlphaFoldDB" id="A0A7H8XM13"/>
<dbReference type="Pfam" id="PF00106">
    <property type="entry name" value="adh_short"/>
    <property type="match status" value="1"/>
</dbReference>
<dbReference type="PANTHER" id="PTHR43899">
    <property type="entry name" value="RH59310P"/>
    <property type="match status" value="1"/>
</dbReference>
<keyword evidence="2" id="KW-0560">Oxidoreductase</keyword>
<dbReference type="EMBL" id="CP058322">
    <property type="protein sequence ID" value="QLD25608.1"/>
    <property type="molecule type" value="Genomic_DNA"/>
</dbReference>
<name>A0A7H8XM13_9ACTN</name>
<dbReference type="Proteomes" id="UP000509335">
    <property type="component" value="Chromosome"/>
</dbReference>
<dbReference type="PANTHER" id="PTHR43899:SF13">
    <property type="entry name" value="RH59310P"/>
    <property type="match status" value="1"/>
</dbReference>
<dbReference type="PRINTS" id="PR00081">
    <property type="entry name" value="GDHRDH"/>
</dbReference>
<dbReference type="Gene3D" id="3.40.50.720">
    <property type="entry name" value="NAD(P)-binding Rossmann-like Domain"/>
    <property type="match status" value="1"/>
</dbReference>
<dbReference type="SUPFAM" id="SSF51735">
    <property type="entry name" value="NAD(P)-binding Rossmann-fold domains"/>
    <property type="match status" value="1"/>
</dbReference>
<dbReference type="KEGG" id="mcab:HXZ27_16475"/>
<dbReference type="InterPro" id="IPR002347">
    <property type="entry name" value="SDR_fam"/>
</dbReference>
<comment type="similarity">
    <text evidence="1">Belongs to the short-chain dehydrogenases/reductases (SDR) family.</text>
</comment>
<reference evidence="3 4" key="1">
    <citation type="submission" date="2020-07" db="EMBL/GenBank/DDBJ databases">
        <title>A bifunctional nitrone conjugated secondary metabolite targeting the ribosome.</title>
        <authorList>
            <person name="Limbrick E.M."/>
            <person name="Graf M."/>
            <person name="Derewacz D.K."/>
            <person name="Nguyen F."/>
            <person name="Spraggins J.M."/>
            <person name="Wieland M."/>
            <person name="Ynigez-Gutierrez A.E."/>
            <person name="Reisman B.J."/>
            <person name="Zinshteyn B."/>
            <person name="McCulloch K."/>
            <person name="Iverson T.M."/>
            <person name="Green R."/>
            <person name="Wilson D.N."/>
            <person name="Bachmann B.O."/>
        </authorList>
    </citation>
    <scope>NUCLEOTIDE SEQUENCE [LARGE SCALE GENOMIC DNA]</scope>
    <source>
        <strain evidence="4">aurantiaca</strain>
    </source>
</reference>
<evidence type="ECO:0000313" key="4">
    <source>
        <dbReference type="Proteomes" id="UP000509335"/>
    </source>
</evidence>
<dbReference type="GeneID" id="301312266"/>
<dbReference type="PIRSF" id="PIRSF000126">
    <property type="entry name" value="11-beta-HSD1"/>
    <property type="match status" value="1"/>
</dbReference>
<protein>
    <submittedName>
        <fullName evidence="3">SDR family NAD(P)-dependent oxidoreductase</fullName>
    </submittedName>
</protein>
<sequence length="264" mass="27541">MTQVKISADRFGPWALVTGASSGIGREFARQLAANGLHVVLAARRTDTLAELGAEIESRYGVRHLAVTVDLSEASGPDRLAEATSSLDVGLLVSNAGDLTPGEFLSLDLRHSIDSLQLNAYSHLVLARVFGRRLADRGRGGVVLVGAAGAEHGIPWLAAHAAAKAYTNTLGRGLHAEFAARGVTVTVLAPGPTRTELQSRRSLPDSVGMTAADCVSQALRALEAGRGMVIPGVVARVMNRLPASLTRRIAGRTMAAAAAQESAR</sequence>
<evidence type="ECO:0000256" key="2">
    <source>
        <dbReference type="ARBA" id="ARBA00023002"/>
    </source>
</evidence>
<evidence type="ECO:0000313" key="3">
    <source>
        <dbReference type="EMBL" id="QLD25608.1"/>
    </source>
</evidence>
<dbReference type="InterPro" id="IPR051019">
    <property type="entry name" value="VLCFA-Steroid_DH"/>
</dbReference>
<gene>
    <name evidence="3" type="ORF">HXZ27_16475</name>
</gene>
<dbReference type="GO" id="GO:0016491">
    <property type="term" value="F:oxidoreductase activity"/>
    <property type="evidence" value="ECO:0007669"/>
    <property type="project" value="UniProtKB-KW"/>
</dbReference>